<evidence type="ECO:0000313" key="1">
    <source>
        <dbReference type="EMBL" id="KAF5600696.1"/>
    </source>
</evidence>
<reference evidence="1 2" key="1">
    <citation type="submission" date="2020-05" db="EMBL/GenBank/DDBJ databases">
        <title>Identification and distribution of gene clusters putatively required for synthesis of sphingolipid metabolism inhibitors in phylogenetically diverse species of the filamentous fungus Fusarium.</title>
        <authorList>
            <person name="Kim H.-S."/>
            <person name="Busman M."/>
            <person name="Brown D.W."/>
            <person name="Divon H."/>
            <person name="Uhlig S."/>
            <person name="Proctor R.H."/>
        </authorList>
    </citation>
    <scope>NUCLEOTIDE SEQUENCE [LARGE SCALE GENOMIC DNA]</scope>
    <source>
        <strain evidence="1 2">NRRL 25211</strain>
    </source>
</reference>
<comment type="caution">
    <text evidence="1">The sequence shown here is derived from an EMBL/GenBank/DDBJ whole genome shotgun (WGS) entry which is preliminary data.</text>
</comment>
<protein>
    <submittedName>
        <fullName evidence="1">Uncharacterized protein</fullName>
    </submittedName>
</protein>
<dbReference type="Proteomes" id="UP000544095">
    <property type="component" value="Unassembled WGS sequence"/>
</dbReference>
<organism evidence="1 2">
    <name type="scientific">Fusarium pseudoanthophilum</name>
    <dbReference type="NCBI Taxonomy" id="48495"/>
    <lineage>
        <taxon>Eukaryota</taxon>
        <taxon>Fungi</taxon>
        <taxon>Dikarya</taxon>
        <taxon>Ascomycota</taxon>
        <taxon>Pezizomycotina</taxon>
        <taxon>Sordariomycetes</taxon>
        <taxon>Hypocreomycetidae</taxon>
        <taxon>Hypocreales</taxon>
        <taxon>Nectriaceae</taxon>
        <taxon>Fusarium</taxon>
        <taxon>Fusarium fujikuroi species complex</taxon>
    </lineage>
</organism>
<dbReference type="EMBL" id="JAAOAR010000086">
    <property type="protein sequence ID" value="KAF5600696.1"/>
    <property type="molecule type" value="Genomic_DNA"/>
</dbReference>
<keyword evidence="2" id="KW-1185">Reference proteome</keyword>
<name>A0A8H5PR14_9HYPO</name>
<accession>A0A8H5PR14</accession>
<dbReference type="AlphaFoldDB" id="A0A8H5PR14"/>
<evidence type="ECO:0000313" key="2">
    <source>
        <dbReference type="Proteomes" id="UP000544095"/>
    </source>
</evidence>
<gene>
    <name evidence="1" type="ORF">FPANT_2142</name>
</gene>
<sequence>MSMVITTATLDTLHSSLRQLQLSEATCKKIARLSIDPNSRRVAIRHLLALVIFSNLDIHTVGPLSLLPPTVKEMSPSRATALNEGQDSLGNQAQFETAWESWYRITAFLMHDKPKTRSPLLPPPSAKSQAEALISILQEYLCHFVRRDDGHSIDDQLAGLASVIRECVKFGYEVFSHPSDWEFIYTNDEYGVVVVVPGLAKCSSNTGELYRPPEMILTPEIAKVKV</sequence>
<proteinExistence type="predicted"/>